<reference evidence="1" key="1">
    <citation type="submission" date="2019-02" db="EMBL/GenBank/DDBJ databases">
        <authorList>
            <person name="Gruber-Vodicka R. H."/>
            <person name="Seah K. B. B."/>
        </authorList>
    </citation>
    <scope>NUCLEOTIDE SEQUENCE</scope>
    <source>
        <strain evidence="1">BECK_BZ131</strain>
    </source>
</reference>
<name>A0A450THE5_9GAMM</name>
<sequence>MSFCQTTCHFEGSEKSCVPDRPELEDFSLKRNDKDHQTINFGFRLGRVTMKQQALFYYLGCRDPLHDRWDCPDIPAANATSDKGTGNHAARVLAFHQATASTRTSLSSWSPILSIRASRS</sequence>
<proteinExistence type="predicted"/>
<evidence type="ECO:0000313" key="1">
    <source>
        <dbReference type="EMBL" id="VFJ66564.1"/>
    </source>
</evidence>
<protein>
    <submittedName>
        <fullName evidence="1">Uncharacterized protein</fullName>
    </submittedName>
</protein>
<dbReference type="EMBL" id="CAADFE010000010">
    <property type="protein sequence ID" value="VFJ66564.1"/>
    <property type="molecule type" value="Genomic_DNA"/>
</dbReference>
<accession>A0A450THE5</accession>
<gene>
    <name evidence="1" type="ORF">BECKFW1821C_GA0114237_101014</name>
</gene>
<dbReference type="AlphaFoldDB" id="A0A450THE5"/>
<organism evidence="1">
    <name type="scientific">Candidatus Kentrum sp. FW</name>
    <dbReference type="NCBI Taxonomy" id="2126338"/>
    <lineage>
        <taxon>Bacteria</taxon>
        <taxon>Pseudomonadati</taxon>
        <taxon>Pseudomonadota</taxon>
        <taxon>Gammaproteobacteria</taxon>
        <taxon>Candidatus Kentrum</taxon>
    </lineage>
</organism>